<protein>
    <submittedName>
        <fullName evidence="2">Uncharacterized protein</fullName>
    </submittedName>
</protein>
<evidence type="ECO:0000313" key="3">
    <source>
        <dbReference type="Proteomes" id="UP000182944"/>
    </source>
</evidence>
<feature type="region of interest" description="Disordered" evidence="1">
    <location>
        <begin position="236"/>
        <end position="261"/>
    </location>
</feature>
<proteinExistence type="predicted"/>
<accession>A0A1H2TUT0</accession>
<reference evidence="3" key="1">
    <citation type="submission" date="2016-10" db="EMBL/GenBank/DDBJ databases">
        <authorList>
            <person name="Varghese N."/>
            <person name="Submissions S."/>
        </authorList>
    </citation>
    <scope>NUCLEOTIDE SEQUENCE [LARGE SCALE GENOMIC DNA]</scope>
    <source>
        <strain evidence="3">DSM 29303</strain>
    </source>
</reference>
<dbReference type="Proteomes" id="UP000182944">
    <property type="component" value="Unassembled WGS sequence"/>
</dbReference>
<evidence type="ECO:0000256" key="1">
    <source>
        <dbReference type="SAM" id="MobiDB-lite"/>
    </source>
</evidence>
<name>A0A1H2TUT0_9RHOB</name>
<sequence>MFMHSSCERPAERAPAALRRMGQAGCLILGLPGLAAAGVFTPPQGCTLTMTVQQRSCTVAQHYTCAADAPGDQWVTYFTREGEVYRSRIDAETRWMESTDLVAGVSEALDSEADPASLIALIDTGRDDYDFWTVTDRGERVRFVGHDVLDGTAVIDGVTLATTRFELRLFAESGDLISTRTGGQFVDRENRRFYGGAETTVDWQGERGESNDSPVRFIRPGQPGFGSVEPQYDCDAQMVRAAPEHSPSGDARGTVSKEPQA</sequence>
<dbReference type="AlphaFoldDB" id="A0A1H2TUT0"/>
<keyword evidence="3" id="KW-1185">Reference proteome</keyword>
<organism evidence="2 3">
    <name type="scientific">Paracoccus sanguinis</name>
    <dbReference type="NCBI Taxonomy" id="1545044"/>
    <lineage>
        <taxon>Bacteria</taxon>
        <taxon>Pseudomonadati</taxon>
        <taxon>Pseudomonadota</taxon>
        <taxon>Alphaproteobacteria</taxon>
        <taxon>Rhodobacterales</taxon>
        <taxon>Paracoccaceae</taxon>
        <taxon>Paracoccus</taxon>
    </lineage>
</organism>
<dbReference type="EMBL" id="FNNA01000001">
    <property type="protein sequence ID" value="SDW47527.1"/>
    <property type="molecule type" value="Genomic_DNA"/>
</dbReference>
<evidence type="ECO:0000313" key="2">
    <source>
        <dbReference type="EMBL" id="SDW47527.1"/>
    </source>
</evidence>
<dbReference type="STRING" id="1545044.SAMN05444276_1011080"/>
<gene>
    <name evidence="2" type="ORF">SAMN05444276_1011080</name>
</gene>